<accession>X0RXC4</accession>
<protein>
    <submittedName>
        <fullName evidence="2">Uncharacterized protein</fullName>
    </submittedName>
</protein>
<comment type="caution">
    <text evidence="2">The sequence shown here is derived from an EMBL/GenBank/DDBJ whole genome shotgun (WGS) entry which is preliminary data.</text>
</comment>
<proteinExistence type="predicted"/>
<name>X0RXC4_9ZZZZ</name>
<feature type="non-terminal residue" evidence="2">
    <location>
        <position position="1"/>
    </location>
</feature>
<gene>
    <name evidence="2" type="ORF">S01H1_17605</name>
</gene>
<sequence>HPRLQLLTIEELLSGKGIDYPPSEQVNVTLKRAPKAKSGTTVTQAHLFHKERKQPAEN</sequence>
<reference evidence="2" key="1">
    <citation type="journal article" date="2014" name="Front. Microbiol.">
        <title>High frequency of phylogenetically diverse reductive dehalogenase-homologous genes in deep subseafloor sedimentary metagenomes.</title>
        <authorList>
            <person name="Kawai M."/>
            <person name="Futagami T."/>
            <person name="Toyoda A."/>
            <person name="Takaki Y."/>
            <person name="Nishi S."/>
            <person name="Hori S."/>
            <person name="Arai W."/>
            <person name="Tsubouchi T."/>
            <person name="Morono Y."/>
            <person name="Uchiyama I."/>
            <person name="Ito T."/>
            <person name="Fujiyama A."/>
            <person name="Inagaki F."/>
            <person name="Takami H."/>
        </authorList>
    </citation>
    <scope>NUCLEOTIDE SEQUENCE</scope>
    <source>
        <strain evidence="2">Expedition CK06-06</strain>
    </source>
</reference>
<evidence type="ECO:0000256" key="1">
    <source>
        <dbReference type="SAM" id="MobiDB-lite"/>
    </source>
</evidence>
<organism evidence="2">
    <name type="scientific">marine sediment metagenome</name>
    <dbReference type="NCBI Taxonomy" id="412755"/>
    <lineage>
        <taxon>unclassified sequences</taxon>
        <taxon>metagenomes</taxon>
        <taxon>ecological metagenomes</taxon>
    </lineage>
</organism>
<evidence type="ECO:0000313" key="2">
    <source>
        <dbReference type="EMBL" id="GAF73449.1"/>
    </source>
</evidence>
<dbReference type="EMBL" id="BARS01009353">
    <property type="protein sequence ID" value="GAF73449.1"/>
    <property type="molecule type" value="Genomic_DNA"/>
</dbReference>
<dbReference type="AlphaFoldDB" id="X0RXC4"/>
<feature type="region of interest" description="Disordered" evidence="1">
    <location>
        <begin position="36"/>
        <end position="58"/>
    </location>
</feature>